<dbReference type="SMART" id="SM00079">
    <property type="entry name" value="PBPe"/>
    <property type="match status" value="1"/>
</dbReference>
<accession>A0ABV5KL66</accession>
<comment type="caution">
    <text evidence="5">The sequence shown here is derived from an EMBL/GenBank/DDBJ whole genome shotgun (WGS) entry which is preliminary data.</text>
</comment>
<proteinExistence type="predicted"/>
<evidence type="ECO:0000256" key="1">
    <source>
        <dbReference type="ARBA" id="ARBA00022729"/>
    </source>
</evidence>
<dbReference type="SUPFAM" id="SSF53850">
    <property type="entry name" value="Periplasmic binding protein-like II"/>
    <property type="match status" value="1"/>
</dbReference>
<dbReference type="Gene3D" id="3.40.190.10">
    <property type="entry name" value="Periplasmic binding protein-like II"/>
    <property type="match status" value="2"/>
</dbReference>
<dbReference type="CDD" id="cd13624">
    <property type="entry name" value="PBP2_Arg_Lys_His"/>
    <property type="match status" value="1"/>
</dbReference>
<keyword evidence="6" id="KW-1185">Reference proteome</keyword>
<name>A0ABV5KL66_9BACL</name>
<evidence type="ECO:0000259" key="3">
    <source>
        <dbReference type="SMART" id="SM00062"/>
    </source>
</evidence>
<dbReference type="SMART" id="SM00062">
    <property type="entry name" value="PBPb"/>
    <property type="match status" value="1"/>
</dbReference>
<dbReference type="EMBL" id="JBHMDO010000015">
    <property type="protein sequence ID" value="MFB9325960.1"/>
    <property type="molecule type" value="Genomic_DNA"/>
</dbReference>
<feature type="domain" description="Ionotropic glutamate receptor C-terminal" evidence="4">
    <location>
        <begin position="43"/>
        <end position="264"/>
    </location>
</feature>
<evidence type="ECO:0000259" key="4">
    <source>
        <dbReference type="SMART" id="SM00079"/>
    </source>
</evidence>
<evidence type="ECO:0000313" key="6">
    <source>
        <dbReference type="Proteomes" id="UP001589747"/>
    </source>
</evidence>
<evidence type="ECO:0000313" key="5">
    <source>
        <dbReference type="EMBL" id="MFB9325960.1"/>
    </source>
</evidence>
<evidence type="ECO:0000256" key="2">
    <source>
        <dbReference type="SAM" id="SignalP"/>
    </source>
</evidence>
<protein>
    <submittedName>
        <fullName evidence="5">Basic amino acid ABC transporter substrate-binding protein</fullName>
    </submittedName>
</protein>
<gene>
    <name evidence="5" type="ORF">ACFFSY_08465</name>
</gene>
<dbReference type="PANTHER" id="PTHR35936">
    <property type="entry name" value="MEMBRANE-BOUND LYTIC MUREIN TRANSGLYCOSYLASE F"/>
    <property type="match status" value="1"/>
</dbReference>
<reference evidence="5 6" key="1">
    <citation type="submission" date="2024-09" db="EMBL/GenBank/DDBJ databases">
        <authorList>
            <person name="Sun Q."/>
            <person name="Mori K."/>
        </authorList>
    </citation>
    <scope>NUCLEOTIDE SEQUENCE [LARGE SCALE GENOMIC DNA]</scope>
    <source>
        <strain evidence="5 6">TISTR 2452</strain>
    </source>
</reference>
<dbReference type="PANTHER" id="PTHR35936:SF17">
    <property type="entry name" value="ARGININE-BINDING EXTRACELLULAR PROTEIN ARTP"/>
    <property type="match status" value="1"/>
</dbReference>
<dbReference type="Pfam" id="PF00497">
    <property type="entry name" value="SBP_bac_3"/>
    <property type="match status" value="1"/>
</dbReference>
<keyword evidence="1 2" id="KW-0732">Signal</keyword>
<dbReference type="Proteomes" id="UP001589747">
    <property type="component" value="Unassembled WGS sequence"/>
</dbReference>
<dbReference type="InterPro" id="IPR001320">
    <property type="entry name" value="Iontro_rcpt_C"/>
</dbReference>
<dbReference type="RefSeq" id="WP_377492765.1">
    <property type="nucleotide sequence ID" value="NZ_JBHMDO010000015.1"/>
</dbReference>
<organism evidence="5 6">
    <name type="scientific">Paenibacillus aurantiacus</name>
    <dbReference type="NCBI Taxonomy" id="1936118"/>
    <lineage>
        <taxon>Bacteria</taxon>
        <taxon>Bacillati</taxon>
        <taxon>Bacillota</taxon>
        <taxon>Bacilli</taxon>
        <taxon>Bacillales</taxon>
        <taxon>Paenibacillaceae</taxon>
        <taxon>Paenibacillus</taxon>
    </lineage>
</organism>
<dbReference type="PROSITE" id="PS51257">
    <property type="entry name" value="PROKAR_LIPOPROTEIN"/>
    <property type="match status" value="1"/>
</dbReference>
<feature type="signal peptide" evidence="2">
    <location>
        <begin position="1"/>
        <end position="18"/>
    </location>
</feature>
<feature type="domain" description="Solute-binding protein family 3/N-terminal" evidence="3">
    <location>
        <begin position="43"/>
        <end position="265"/>
    </location>
</feature>
<sequence length="282" mass="30851">MKKLKLLSILALLVVVLAACGSKNDESTNNAANSGSGGENAKTYMIASDATYAPMEYMDKEDIVGFDIDFLKAVMEEAGLKYEVKNVAWETMLASVQQGKDYDGSISSVTITDKRLETYDFSLPYFESTNIILVKEGSGITSAQDLKDKTVAVQISTTADEIMTGIMGNGNTKLKRFESNTLAFMDMDQGGADAVVADIAIVQEYLKNNPDKKYESVTDPSFASEYYGILLPKGSELKAKLDPAVKAVIENGKYAEVYKTWFGEEPDTTNLLAELKKHEEAK</sequence>
<dbReference type="InterPro" id="IPR001638">
    <property type="entry name" value="Solute-binding_3/MltF_N"/>
</dbReference>
<feature type="chain" id="PRO_5045179409" evidence="2">
    <location>
        <begin position="19"/>
        <end position="282"/>
    </location>
</feature>